<name>C6T6S9_SOYBN</name>
<feature type="transmembrane region" description="Helical" evidence="1">
    <location>
        <begin position="15"/>
        <end position="35"/>
    </location>
</feature>
<keyword evidence="1" id="KW-1133">Transmembrane helix</keyword>
<protein>
    <submittedName>
        <fullName evidence="2">Uncharacterized protein</fullName>
    </submittedName>
</protein>
<keyword evidence="1" id="KW-0812">Transmembrane</keyword>
<evidence type="ECO:0000313" key="2">
    <source>
        <dbReference type="EMBL" id="ACU17525.1"/>
    </source>
</evidence>
<accession>C6T6S9</accession>
<keyword evidence="1" id="KW-0472">Membrane</keyword>
<reference evidence="2" key="1">
    <citation type="submission" date="2009-08" db="EMBL/GenBank/DDBJ databases">
        <authorList>
            <person name="Cheung F."/>
            <person name="Xiao Y."/>
            <person name="Chan A."/>
            <person name="Moskal W."/>
            <person name="Town C.D."/>
        </authorList>
    </citation>
    <scope>NUCLEOTIDE SEQUENCE</scope>
</reference>
<sequence length="58" mass="7057">MTTTTSFIGLMSFHQYLNCFFFFPFLLLLTIYFLVMQCYRFDAMEILSEFCTKKKKKK</sequence>
<feature type="non-terminal residue" evidence="2">
    <location>
        <position position="58"/>
    </location>
</feature>
<dbReference type="AlphaFoldDB" id="C6T6S9"/>
<dbReference type="EMBL" id="BT093146">
    <property type="protein sequence ID" value="ACU17525.1"/>
    <property type="molecule type" value="mRNA"/>
</dbReference>
<organism evidence="2">
    <name type="scientific">Glycine max</name>
    <name type="common">Soybean</name>
    <name type="synonym">Glycine hispida</name>
    <dbReference type="NCBI Taxonomy" id="3847"/>
    <lineage>
        <taxon>Eukaryota</taxon>
        <taxon>Viridiplantae</taxon>
        <taxon>Streptophyta</taxon>
        <taxon>Embryophyta</taxon>
        <taxon>Tracheophyta</taxon>
        <taxon>Spermatophyta</taxon>
        <taxon>Magnoliopsida</taxon>
        <taxon>eudicotyledons</taxon>
        <taxon>Gunneridae</taxon>
        <taxon>Pentapetalae</taxon>
        <taxon>rosids</taxon>
        <taxon>fabids</taxon>
        <taxon>Fabales</taxon>
        <taxon>Fabaceae</taxon>
        <taxon>Papilionoideae</taxon>
        <taxon>50 kb inversion clade</taxon>
        <taxon>NPAAA clade</taxon>
        <taxon>indigoferoid/millettioid clade</taxon>
        <taxon>Phaseoleae</taxon>
        <taxon>Glycine</taxon>
        <taxon>Glycine subgen. Soja</taxon>
    </lineage>
</organism>
<evidence type="ECO:0000256" key="1">
    <source>
        <dbReference type="SAM" id="Phobius"/>
    </source>
</evidence>
<proteinExistence type="evidence at transcript level"/>